<accession>A0A2I0SYR3</accession>
<proteinExistence type="predicted"/>
<reference evidence="2" key="2">
    <citation type="submission" date="2017-12" db="EMBL/GenBank/DDBJ databases">
        <title>Genome sequence of the Bar-tailed Godwit (Limosa lapponica baueri).</title>
        <authorList>
            <person name="Lima N.C.B."/>
            <person name="Parody-Merino A.M."/>
            <person name="Battley P.F."/>
            <person name="Fidler A.E."/>
            <person name="Prosdocimi F."/>
        </authorList>
    </citation>
    <scope>NUCLEOTIDE SEQUENCE [LARGE SCALE GENOMIC DNA]</scope>
</reference>
<reference evidence="2" key="1">
    <citation type="submission" date="2017-11" db="EMBL/GenBank/DDBJ databases">
        <authorList>
            <person name="Lima N.C."/>
            <person name="Parody-Merino A.M."/>
            <person name="Battley P.F."/>
            <person name="Fidler A.E."/>
            <person name="Prosdocimi F."/>
        </authorList>
    </citation>
    <scope>NUCLEOTIDE SEQUENCE [LARGE SCALE GENOMIC DNA]</scope>
</reference>
<name>A0A2I0SYR3_LIMLA</name>
<sequence>MSDKVEEAVKAVINGVIGGDAVAFARGLRKLSEASPRRFLEVGSKVLNPSRNEYVHFPEVDPLFAFDDTKVYGAVLTPVPDDSFILFSMKVHLSGSGLDLDVAQEMVRKERAELDARGAAVIENTKVAIDSALEVLSGHSNVDRKALAYARDELERGIVMLRGAVAAK</sequence>
<organism evidence="1 2">
    <name type="scientific">Limosa lapponica baueri</name>
    <dbReference type="NCBI Taxonomy" id="1758121"/>
    <lineage>
        <taxon>Eukaryota</taxon>
        <taxon>Metazoa</taxon>
        <taxon>Chordata</taxon>
        <taxon>Craniata</taxon>
        <taxon>Vertebrata</taxon>
        <taxon>Euteleostomi</taxon>
        <taxon>Archelosauria</taxon>
        <taxon>Archosauria</taxon>
        <taxon>Dinosauria</taxon>
        <taxon>Saurischia</taxon>
        <taxon>Theropoda</taxon>
        <taxon>Coelurosauria</taxon>
        <taxon>Aves</taxon>
        <taxon>Neognathae</taxon>
        <taxon>Neoaves</taxon>
        <taxon>Charadriiformes</taxon>
        <taxon>Scolopacidae</taxon>
        <taxon>Limosa</taxon>
    </lineage>
</organism>
<evidence type="ECO:0000313" key="2">
    <source>
        <dbReference type="Proteomes" id="UP000233556"/>
    </source>
</evidence>
<protein>
    <submittedName>
        <fullName evidence="1">Uncharacterized protein</fullName>
    </submittedName>
</protein>
<evidence type="ECO:0000313" key="1">
    <source>
        <dbReference type="EMBL" id="PKU26688.1"/>
    </source>
</evidence>
<dbReference type="Proteomes" id="UP000233556">
    <property type="component" value="Unassembled WGS sequence"/>
</dbReference>
<gene>
    <name evidence="1" type="ORF">llap_23007</name>
</gene>
<dbReference type="AlphaFoldDB" id="A0A2I0SYR3"/>
<keyword evidence="2" id="KW-1185">Reference proteome</keyword>
<dbReference type="EMBL" id="KZ537952">
    <property type="protein sequence ID" value="PKU26688.1"/>
    <property type="molecule type" value="Genomic_DNA"/>
</dbReference>